<dbReference type="Gene3D" id="3.40.50.1010">
    <property type="entry name" value="5'-nuclease"/>
    <property type="match status" value="1"/>
</dbReference>
<dbReference type="InterPro" id="IPR050556">
    <property type="entry name" value="Type_II_TA_system_RNase"/>
</dbReference>
<evidence type="ECO:0000256" key="1">
    <source>
        <dbReference type="ARBA" id="ARBA00001946"/>
    </source>
</evidence>
<keyword evidence="3" id="KW-0540">Nuclease</keyword>
<gene>
    <name evidence="9" type="ORF">FB566_3911</name>
</gene>
<dbReference type="Proteomes" id="UP000317043">
    <property type="component" value="Unassembled WGS sequence"/>
</dbReference>
<evidence type="ECO:0000256" key="4">
    <source>
        <dbReference type="ARBA" id="ARBA00022723"/>
    </source>
</evidence>
<evidence type="ECO:0000313" key="9">
    <source>
        <dbReference type="EMBL" id="TQL78328.1"/>
    </source>
</evidence>
<dbReference type="CDD" id="cd18732">
    <property type="entry name" value="PIN_MtVapC4-C5_like"/>
    <property type="match status" value="1"/>
</dbReference>
<keyword evidence="10" id="KW-1185">Reference proteome</keyword>
<dbReference type="OrthoDB" id="3257696at2"/>
<evidence type="ECO:0000256" key="7">
    <source>
        <dbReference type="ARBA" id="ARBA00038093"/>
    </source>
</evidence>
<comment type="caution">
    <text evidence="9">The sequence shown here is derived from an EMBL/GenBank/DDBJ whole genome shotgun (WGS) entry which is preliminary data.</text>
</comment>
<protein>
    <recommendedName>
        <fullName evidence="8">PIN domain-containing protein</fullName>
    </recommendedName>
</protein>
<keyword evidence="2" id="KW-1277">Toxin-antitoxin system</keyword>
<dbReference type="GO" id="GO:0046872">
    <property type="term" value="F:metal ion binding"/>
    <property type="evidence" value="ECO:0007669"/>
    <property type="project" value="UniProtKB-KW"/>
</dbReference>
<comment type="similarity">
    <text evidence="7">Belongs to the PINc/VapC protein family.</text>
</comment>
<accession>A0A543B0H9</accession>
<dbReference type="Pfam" id="PF01850">
    <property type="entry name" value="PIN"/>
    <property type="match status" value="1"/>
</dbReference>
<sequence length="135" mass="14676">MTDEPGRSKGLLDTSVIIDLDGLRSLLPEDLSISAVTLAELSSGIYSSDDPIKRVQRQLRLQWVEATFNCHPFDAEAARTYGSLSGLVIAMGRKPRKRMADLQIASIAVANGLPLYTRNPGDFKGLDSFLNVVGL</sequence>
<reference evidence="9 10" key="1">
    <citation type="submission" date="2019-06" db="EMBL/GenBank/DDBJ databases">
        <title>Sequencing the genomes of 1000 actinobacteria strains.</title>
        <authorList>
            <person name="Klenk H.-P."/>
        </authorList>
    </citation>
    <scope>NUCLEOTIDE SEQUENCE [LARGE SCALE GENOMIC DNA]</scope>
    <source>
        <strain evidence="9 10">DSM 45928</strain>
    </source>
</reference>
<evidence type="ECO:0000256" key="3">
    <source>
        <dbReference type="ARBA" id="ARBA00022722"/>
    </source>
</evidence>
<organism evidence="9 10">
    <name type="scientific">Stackebrandtia endophytica</name>
    <dbReference type="NCBI Taxonomy" id="1496996"/>
    <lineage>
        <taxon>Bacteria</taxon>
        <taxon>Bacillati</taxon>
        <taxon>Actinomycetota</taxon>
        <taxon>Actinomycetes</taxon>
        <taxon>Glycomycetales</taxon>
        <taxon>Glycomycetaceae</taxon>
        <taxon>Stackebrandtia</taxon>
    </lineage>
</organism>
<dbReference type="EMBL" id="VFOW01000001">
    <property type="protein sequence ID" value="TQL78328.1"/>
    <property type="molecule type" value="Genomic_DNA"/>
</dbReference>
<keyword evidence="5" id="KW-0378">Hydrolase</keyword>
<keyword evidence="4" id="KW-0479">Metal-binding</keyword>
<dbReference type="SUPFAM" id="SSF88723">
    <property type="entry name" value="PIN domain-like"/>
    <property type="match status" value="1"/>
</dbReference>
<keyword evidence="6" id="KW-0460">Magnesium</keyword>
<dbReference type="GO" id="GO:0016787">
    <property type="term" value="F:hydrolase activity"/>
    <property type="evidence" value="ECO:0007669"/>
    <property type="project" value="UniProtKB-KW"/>
</dbReference>
<dbReference type="GO" id="GO:0004518">
    <property type="term" value="F:nuclease activity"/>
    <property type="evidence" value="ECO:0007669"/>
    <property type="project" value="UniProtKB-KW"/>
</dbReference>
<comment type="cofactor">
    <cofactor evidence="1">
        <name>Mg(2+)</name>
        <dbReference type="ChEBI" id="CHEBI:18420"/>
    </cofactor>
</comment>
<dbReference type="RefSeq" id="WP_142042600.1">
    <property type="nucleotide sequence ID" value="NZ_JBHTGS010000004.1"/>
</dbReference>
<evidence type="ECO:0000259" key="8">
    <source>
        <dbReference type="Pfam" id="PF01850"/>
    </source>
</evidence>
<dbReference type="InterPro" id="IPR029060">
    <property type="entry name" value="PIN-like_dom_sf"/>
</dbReference>
<evidence type="ECO:0000256" key="5">
    <source>
        <dbReference type="ARBA" id="ARBA00022801"/>
    </source>
</evidence>
<dbReference type="AlphaFoldDB" id="A0A543B0H9"/>
<dbReference type="PANTHER" id="PTHR33653">
    <property type="entry name" value="RIBONUCLEASE VAPC2"/>
    <property type="match status" value="1"/>
</dbReference>
<feature type="domain" description="PIN" evidence="8">
    <location>
        <begin position="11"/>
        <end position="120"/>
    </location>
</feature>
<evidence type="ECO:0000313" key="10">
    <source>
        <dbReference type="Proteomes" id="UP000317043"/>
    </source>
</evidence>
<evidence type="ECO:0000256" key="6">
    <source>
        <dbReference type="ARBA" id="ARBA00022842"/>
    </source>
</evidence>
<proteinExistence type="inferred from homology"/>
<evidence type="ECO:0000256" key="2">
    <source>
        <dbReference type="ARBA" id="ARBA00022649"/>
    </source>
</evidence>
<dbReference type="PANTHER" id="PTHR33653:SF1">
    <property type="entry name" value="RIBONUCLEASE VAPC2"/>
    <property type="match status" value="1"/>
</dbReference>
<dbReference type="InterPro" id="IPR002716">
    <property type="entry name" value="PIN_dom"/>
</dbReference>
<dbReference type="InParanoid" id="A0A543B0H9"/>
<name>A0A543B0H9_9ACTN</name>